<dbReference type="PANTHER" id="PTHR42776">
    <property type="entry name" value="SERINE PEPTIDASE S9 FAMILY MEMBER"/>
    <property type="match status" value="1"/>
</dbReference>
<dbReference type="GO" id="GO:0004252">
    <property type="term" value="F:serine-type endopeptidase activity"/>
    <property type="evidence" value="ECO:0007669"/>
    <property type="project" value="InterPro"/>
</dbReference>
<feature type="domain" description="Peptidase S9 prolyl oligopeptidase catalytic" evidence="2">
    <location>
        <begin position="395"/>
        <end position="601"/>
    </location>
</feature>
<dbReference type="RefSeq" id="WP_195170920.1">
    <property type="nucleotide sequence ID" value="NZ_CP062983.1"/>
</dbReference>
<dbReference type="AlphaFoldDB" id="A0A7S8E9H2"/>
<proteinExistence type="predicted"/>
<dbReference type="Gene3D" id="3.40.50.1820">
    <property type="entry name" value="alpha/beta hydrolase"/>
    <property type="match status" value="1"/>
</dbReference>
<dbReference type="GO" id="GO:0006508">
    <property type="term" value="P:proteolysis"/>
    <property type="evidence" value="ECO:0007669"/>
    <property type="project" value="InterPro"/>
</dbReference>
<dbReference type="Pfam" id="PF00326">
    <property type="entry name" value="Peptidase_S9"/>
    <property type="match status" value="1"/>
</dbReference>
<evidence type="ECO:0000313" key="3">
    <source>
        <dbReference type="EMBL" id="QPC82851.1"/>
    </source>
</evidence>
<dbReference type="PRINTS" id="PR00862">
    <property type="entry name" value="PROLIGOPTASE"/>
</dbReference>
<evidence type="ECO:0000256" key="1">
    <source>
        <dbReference type="ARBA" id="ARBA00022801"/>
    </source>
</evidence>
<gene>
    <name evidence="3" type="ORF">G4Y79_00305</name>
</gene>
<evidence type="ECO:0000313" key="4">
    <source>
        <dbReference type="Proteomes" id="UP000594468"/>
    </source>
</evidence>
<sequence>MLKPLNVSADAPWRERFEAARIISSEIATRNPNRGVVTTNKDGVYQLYAWDVPTGELTQMTDYPTGKRGGFISADGERIYYLHDQGGDEIGHYHAKTINTGEAVDISPDMPPYASHYFTECFSGNYYGFQVANQYGFFIYVIDNVKGGEPLFRYESQALSLGPLLSYDGEIAVIATTEKAKTLHYNLEAYDVKTGEKLGELWDGEGTSIQPIGFARRAADMRFLAISNATGYNRPFIWNTRTNERTELPIDELEGDVTAWDWSEDGQYILLRQMYMAENKLWLYNTQTKEVTALNHPSGTYSHAYFTPQGTIYAHISDATNPERIIELGGLTGELKGVVLDASKDQGGIRPRSVTFTSANGVPIQAWLYTPEGEGPFPTIVHTHGGPTAVTTENFSPDTQTWLDHGFAFFSINYQGSVTFGKDFQDAIIGNLGDLEVQDIEAGAHWLIDQGIADPDMLLITGRSYGGYLTLQTVGKVPDLWAGGMAGVAIADWALMYEDQAETLRGYQRALFGGTPQEKPEAHQKSSPITYAERVKAPLLIIQGRNDTRCPERQMLKYLDKMDGLGKQVDVDWYEAGHASMATDEQIRQMELMLRFAYRVLG</sequence>
<dbReference type="PANTHER" id="PTHR42776:SF27">
    <property type="entry name" value="DIPEPTIDYL PEPTIDASE FAMILY MEMBER 6"/>
    <property type="match status" value="1"/>
</dbReference>
<dbReference type="Gene3D" id="2.130.10.10">
    <property type="entry name" value="YVTN repeat-like/Quinoprotein amine dehydrogenase"/>
    <property type="match status" value="2"/>
</dbReference>
<keyword evidence="4" id="KW-1185">Reference proteome</keyword>
<dbReference type="InterPro" id="IPR029058">
    <property type="entry name" value="AB_hydrolase_fold"/>
</dbReference>
<accession>A0A7S8E9H2</accession>
<keyword evidence="1" id="KW-0378">Hydrolase</keyword>
<dbReference type="SUPFAM" id="SSF53474">
    <property type="entry name" value="alpha/beta-Hydrolases"/>
    <property type="match status" value="1"/>
</dbReference>
<dbReference type="SUPFAM" id="SSF50969">
    <property type="entry name" value="YVTN repeat-like/Quinoprotein amine dehydrogenase"/>
    <property type="match status" value="1"/>
</dbReference>
<reference evidence="3 4" key="1">
    <citation type="submission" date="2020-02" db="EMBL/GenBank/DDBJ databases">
        <authorList>
            <person name="Zheng R.K."/>
            <person name="Sun C.M."/>
        </authorList>
    </citation>
    <scope>NUCLEOTIDE SEQUENCE [LARGE SCALE GENOMIC DNA]</scope>
    <source>
        <strain evidence="4">rifampicinis</strain>
    </source>
</reference>
<dbReference type="InterPro" id="IPR015943">
    <property type="entry name" value="WD40/YVTN_repeat-like_dom_sf"/>
</dbReference>
<name>A0A7S8E9H2_9CHLR</name>
<evidence type="ECO:0000259" key="2">
    <source>
        <dbReference type="Pfam" id="PF00326"/>
    </source>
</evidence>
<dbReference type="Proteomes" id="UP000594468">
    <property type="component" value="Chromosome"/>
</dbReference>
<dbReference type="InterPro" id="IPR011044">
    <property type="entry name" value="Quino_amine_DH_bsu"/>
</dbReference>
<dbReference type="KEGG" id="pmet:G4Y79_00305"/>
<dbReference type="InterPro" id="IPR002470">
    <property type="entry name" value="Peptidase_S9A"/>
</dbReference>
<organism evidence="3 4">
    <name type="scientific">Phototrophicus methaneseepsis</name>
    <dbReference type="NCBI Taxonomy" id="2710758"/>
    <lineage>
        <taxon>Bacteria</taxon>
        <taxon>Bacillati</taxon>
        <taxon>Chloroflexota</taxon>
        <taxon>Candidatus Thermofontia</taxon>
        <taxon>Phototrophicales</taxon>
        <taxon>Phototrophicaceae</taxon>
        <taxon>Phototrophicus</taxon>
    </lineage>
</organism>
<protein>
    <submittedName>
        <fullName evidence="3">S9 family peptidase</fullName>
    </submittedName>
</protein>
<dbReference type="EMBL" id="CP062983">
    <property type="protein sequence ID" value="QPC82851.1"/>
    <property type="molecule type" value="Genomic_DNA"/>
</dbReference>
<dbReference type="InterPro" id="IPR001375">
    <property type="entry name" value="Peptidase_S9_cat"/>
</dbReference>